<feature type="region of interest" description="Disordered" evidence="7">
    <location>
        <begin position="1"/>
        <end position="111"/>
    </location>
</feature>
<reference evidence="8 9" key="1">
    <citation type="journal article" date="2019" name="PLoS Genet.">
        <title>Convergent evolution of linked mating-type loci in basidiomycete fungi.</title>
        <authorList>
            <person name="Sun S."/>
            <person name="Coelho M.A."/>
            <person name="Heitman J."/>
            <person name="Nowrousian M."/>
        </authorList>
    </citation>
    <scope>NUCLEOTIDE SEQUENCE [LARGE SCALE GENOMIC DNA]</scope>
    <source>
        <strain evidence="8 9">CBS 4282</strain>
    </source>
</reference>
<dbReference type="GO" id="GO:0016560">
    <property type="term" value="P:protein import into peroxisome matrix, docking"/>
    <property type="evidence" value="ECO:0007669"/>
    <property type="project" value="TreeGrafter"/>
</dbReference>
<evidence type="ECO:0000256" key="6">
    <source>
        <dbReference type="PROSITE-ProRule" id="PRU00339"/>
    </source>
</evidence>
<evidence type="ECO:0000256" key="1">
    <source>
        <dbReference type="ARBA" id="ARBA00004496"/>
    </source>
</evidence>
<dbReference type="GO" id="GO:0005778">
    <property type="term" value="C:peroxisomal membrane"/>
    <property type="evidence" value="ECO:0007669"/>
    <property type="project" value="TreeGrafter"/>
</dbReference>
<dbReference type="EMBL" id="QKWK01000008">
    <property type="protein sequence ID" value="TXT07382.1"/>
    <property type="molecule type" value="Genomic_DNA"/>
</dbReference>
<proteinExistence type="inferred from homology"/>
<dbReference type="PANTHER" id="PTHR10130:SF9">
    <property type="entry name" value="PEROXISOMAL TARGETING SIGNAL RECEPTOR"/>
    <property type="match status" value="1"/>
</dbReference>
<keyword evidence="4" id="KW-0677">Repeat</keyword>
<keyword evidence="5 6" id="KW-0802">TPR repeat</keyword>
<keyword evidence="9" id="KW-1185">Reference proteome</keyword>
<comment type="similarity">
    <text evidence="2">Belongs to the peroxisomal targeting signal receptor family.</text>
</comment>
<evidence type="ECO:0000313" key="8">
    <source>
        <dbReference type="EMBL" id="TXT07382.1"/>
    </source>
</evidence>
<organism evidence="8 9">
    <name type="scientific">Vanrija humicola</name>
    <name type="common">Yeast</name>
    <name type="synonym">Cryptococcus humicola</name>
    <dbReference type="NCBI Taxonomy" id="5417"/>
    <lineage>
        <taxon>Eukaryota</taxon>
        <taxon>Fungi</taxon>
        <taxon>Dikarya</taxon>
        <taxon>Basidiomycota</taxon>
        <taxon>Agaricomycotina</taxon>
        <taxon>Tremellomycetes</taxon>
        <taxon>Trichosporonales</taxon>
        <taxon>Trichosporonaceae</taxon>
        <taxon>Vanrija</taxon>
    </lineage>
</organism>
<name>A0A7D8YUR0_VANHU</name>
<evidence type="ECO:0000256" key="3">
    <source>
        <dbReference type="ARBA" id="ARBA00022490"/>
    </source>
</evidence>
<evidence type="ECO:0000256" key="5">
    <source>
        <dbReference type="ARBA" id="ARBA00022803"/>
    </source>
</evidence>
<dbReference type="GO" id="GO:0005052">
    <property type="term" value="F:peroxisome matrix targeting signal-1 binding"/>
    <property type="evidence" value="ECO:0007669"/>
    <property type="project" value="TreeGrafter"/>
</dbReference>
<evidence type="ECO:0000256" key="7">
    <source>
        <dbReference type="SAM" id="MobiDB-lite"/>
    </source>
</evidence>
<dbReference type="PANTHER" id="PTHR10130">
    <property type="entry name" value="PEROXISOMAL TARGETING SIGNAL 1 RECEPTOR PEX5"/>
    <property type="match status" value="1"/>
</dbReference>
<dbReference type="Gene3D" id="1.25.40.10">
    <property type="entry name" value="Tetratricopeptide repeat domain"/>
    <property type="match status" value="1"/>
</dbReference>
<dbReference type="InterPro" id="IPR024111">
    <property type="entry name" value="PEX5/PEX5L"/>
</dbReference>
<accession>A0A7D8YUR0</accession>
<protein>
    <submittedName>
        <fullName evidence="8">Uncharacterized protein</fullName>
    </submittedName>
</protein>
<dbReference type="InterPro" id="IPR011990">
    <property type="entry name" value="TPR-like_helical_dom_sf"/>
</dbReference>
<dbReference type="InterPro" id="IPR019734">
    <property type="entry name" value="TPR_rpt"/>
</dbReference>
<feature type="compositionally biased region" description="Low complexity" evidence="7">
    <location>
        <begin position="65"/>
        <end position="81"/>
    </location>
</feature>
<dbReference type="Proteomes" id="UP000473826">
    <property type="component" value="Unassembled WGS sequence"/>
</dbReference>
<dbReference type="PROSITE" id="PS50005">
    <property type="entry name" value="TPR"/>
    <property type="match status" value="3"/>
</dbReference>
<feature type="repeat" description="TPR" evidence="6">
    <location>
        <begin position="457"/>
        <end position="490"/>
    </location>
</feature>
<dbReference type="OrthoDB" id="10006023at2759"/>
<comment type="caution">
    <text evidence="8">The sequence shown here is derived from an EMBL/GenBank/DDBJ whole genome shotgun (WGS) entry which is preliminary data.</text>
</comment>
<evidence type="ECO:0000256" key="4">
    <source>
        <dbReference type="ARBA" id="ARBA00022737"/>
    </source>
</evidence>
<feature type="repeat" description="TPR" evidence="6">
    <location>
        <begin position="525"/>
        <end position="558"/>
    </location>
</feature>
<dbReference type="SUPFAM" id="SSF48452">
    <property type="entry name" value="TPR-like"/>
    <property type="match status" value="1"/>
</dbReference>
<comment type="subcellular location">
    <subcellularLocation>
        <location evidence="1">Cytoplasm</location>
    </subcellularLocation>
</comment>
<dbReference type="SMART" id="SM00028">
    <property type="entry name" value="TPR"/>
    <property type="match status" value="4"/>
</dbReference>
<dbReference type="AlphaFoldDB" id="A0A7D8YUR0"/>
<dbReference type="Pfam" id="PF13432">
    <property type="entry name" value="TPR_16"/>
    <property type="match status" value="1"/>
</dbReference>
<evidence type="ECO:0000256" key="2">
    <source>
        <dbReference type="ARBA" id="ARBA00005348"/>
    </source>
</evidence>
<gene>
    <name evidence="8" type="ORF">VHUM_03102</name>
</gene>
<keyword evidence="3" id="KW-0963">Cytoplasm</keyword>
<feature type="repeat" description="TPR" evidence="6">
    <location>
        <begin position="491"/>
        <end position="524"/>
    </location>
</feature>
<feature type="compositionally biased region" description="Basic and acidic residues" evidence="7">
    <location>
        <begin position="179"/>
        <end position="191"/>
    </location>
</feature>
<evidence type="ECO:0000313" key="9">
    <source>
        <dbReference type="Proteomes" id="UP000473826"/>
    </source>
</evidence>
<sequence>MAGPSAGPSSQAFRSAGAGPSQAHAGLASRPAQPFNLSNLAQALAQPPQPQVQPDFRGVWDRHQSASPSPGPQFAQPPQAQMSNGWANDFHTGKGKGRAAPPPMAQQPAYEPQQSYAPMYGGMGGGMGMGMYQSQLTPMYGAQAQQGPVAGPAVQIHHGPEMDAAFEAALADAQAQADAAREAEKEAEQEAVHPPPQVEGDLDAVWESLKPEAERLNKLAEWEKEFSQFVDGEDDTLDILNADLARSDIGHTGLDEQLEFGTGRWLDGGEAENGLPAPVDYHFTHPNKFETTHQPVAAWLEATRMLASGGSLSDGALLLETFLERATQQDIELLGISRAQAWAILGRTQAENEMEDKALAAFEQGRKEINDDPASKRAAAELLTNLAISYVNESLDLAALTTLHQLLTTLHPTHAGAAPSRAEFVASDNPWALHQRMTDQFLALAREQYANAGHVDPDIQVGLGTLYYMMGEFGEARSCWVAALGERPDDYLLWNRLGATLANGGEPEQAVDAYRRALEIKPTFTRAIANLGVACLNIGVHREAAEHFLAALAMQPTDPSGVAAPEAYSLWATLRRALIALDMPELAEQARPGTDLNLFRNAGFEF</sequence>
<feature type="region of interest" description="Disordered" evidence="7">
    <location>
        <begin position="177"/>
        <end position="199"/>
    </location>
</feature>
<dbReference type="GO" id="GO:0005829">
    <property type="term" value="C:cytosol"/>
    <property type="evidence" value="ECO:0007669"/>
    <property type="project" value="TreeGrafter"/>
</dbReference>